<dbReference type="PANTHER" id="PTHR44169:SF6">
    <property type="entry name" value="NADPH-DEPENDENT 1-ACYLDIHYDROXYACETONE PHOSPHATE REDUCTASE"/>
    <property type="match status" value="1"/>
</dbReference>
<protein>
    <submittedName>
        <fullName evidence="3">NADP-dependent 3-hydroxy acid dehydrogenase YdfG</fullName>
    </submittedName>
</protein>
<dbReference type="InterPro" id="IPR002347">
    <property type="entry name" value="SDR_fam"/>
</dbReference>
<reference evidence="3 4" key="1">
    <citation type="submission" date="2020-08" db="EMBL/GenBank/DDBJ databases">
        <title>Sequencing the genomes of 1000 actinobacteria strains.</title>
        <authorList>
            <person name="Klenk H.-P."/>
        </authorList>
    </citation>
    <scope>NUCLEOTIDE SEQUENCE [LARGE SCALE GENOMIC DNA]</scope>
    <source>
        <strain evidence="3 4">DSM 41654</strain>
    </source>
</reference>
<dbReference type="Pfam" id="PF00106">
    <property type="entry name" value="adh_short"/>
    <property type="match status" value="1"/>
</dbReference>
<sequence length="133" mass="14309">MRETDMTDGKVALVTGGSSGIGEATARELHRRGFTVYAAARRLERMEDLATAGIRTLRMDVTDDDSVTSGIRTVLAEAGRIDVLVNNAGYGSYGALEVVPRRVAVQFFIKRFLSDRTVDRIAAGRSAGSQSGK</sequence>
<evidence type="ECO:0000313" key="3">
    <source>
        <dbReference type="EMBL" id="MBB4928408.1"/>
    </source>
</evidence>
<dbReference type="InterPro" id="IPR036291">
    <property type="entry name" value="NAD(P)-bd_dom_sf"/>
</dbReference>
<organism evidence="3 4">
    <name type="scientific">Kitasatospora kifunensis</name>
    <name type="common">Streptomyces kifunensis</name>
    <dbReference type="NCBI Taxonomy" id="58351"/>
    <lineage>
        <taxon>Bacteria</taxon>
        <taxon>Bacillati</taxon>
        <taxon>Actinomycetota</taxon>
        <taxon>Actinomycetes</taxon>
        <taxon>Kitasatosporales</taxon>
        <taxon>Streptomycetaceae</taxon>
        <taxon>Kitasatospora</taxon>
    </lineage>
</organism>
<accession>A0A7W7VZS4</accession>
<gene>
    <name evidence="3" type="ORF">FHR34_007505</name>
</gene>
<dbReference type="SUPFAM" id="SSF51735">
    <property type="entry name" value="NAD(P)-binding Rossmann-fold domains"/>
    <property type="match status" value="1"/>
</dbReference>
<keyword evidence="2" id="KW-0560">Oxidoreductase</keyword>
<evidence type="ECO:0000256" key="1">
    <source>
        <dbReference type="ARBA" id="ARBA00006484"/>
    </source>
</evidence>
<dbReference type="EMBL" id="JACHJV010000003">
    <property type="protein sequence ID" value="MBB4928408.1"/>
    <property type="molecule type" value="Genomic_DNA"/>
</dbReference>
<dbReference type="PANTHER" id="PTHR44169">
    <property type="entry name" value="NADPH-DEPENDENT 1-ACYLDIHYDROXYACETONE PHOSPHATE REDUCTASE"/>
    <property type="match status" value="1"/>
</dbReference>
<dbReference type="RefSeq" id="WP_246562187.1">
    <property type="nucleotide sequence ID" value="NZ_JACHJV010000003.1"/>
</dbReference>
<dbReference type="AlphaFoldDB" id="A0A7W7VZS4"/>
<evidence type="ECO:0000313" key="4">
    <source>
        <dbReference type="Proteomes" id="UP000540506"/>
    </source>
</evidence>
<dbReference type="Gene3D" id="3.40.50.720">
    <property type="entry name" value="NAD(P)-binding Rossmann-like Domain"/>
    <property type="match status" value="1"/>
</dbReference>
<name>A0A7W7VZS4_KITKI</name>
<dbReference type="PRINTS" id="PR00081">
    <property type="entry name" value="GDHRDH"/>
</dbReference>
<comment type="caution">
    <text evidence="3">The sequence shown here is derived from an EMBL/GenBank/DDBJ whole genome shotgun (WGS) entry which is preliminary data.</text>
</comment>
<evidence type="ECO:0000256" key="2">
    <source>
        <dbReference type="ARBA" id="ARBA00023002"/>
    </source>
</evidence>
<comment type="similarity">
    <text evidence="1">Belongs to the short-chain dehydrogenases/reductases (SDR) family.</text>
</comment>
<proteinExistence type="inferred from homology"/>
<dbReference type="GO" id="GO:0016491">
    <property type="term" value="F:oxidoreductase activity"/>
    <property type="evidence" value="ECO:0007669"/>
    <property type="project" value="UniProtKB-KW"/>
</dbReference>
<dbReference type="Proteomes" id="UP000540506">
    <property type="component" value="Unassembled WGS sequence"/>
</dbReference>
<keyword evidence="4" id="KW-1185">Reference proteome</keyword>